<feature type="transmembrane region" description="Helical" evidence="1">
    <location>
        <begin position="366"/>
        <end position="385"/>
    </location>
</feature>
<dbReference type="EMBL" id="PJAI02000019">
    <property type="protein sequence ID" value="TYK64720.1"/>
    <property type="molecule type" value="Genomic_DNA"/>
</dbReference>
<dbReference type="RefSeq" id="WP_101343015.1">
    <property type="nucleotide sequence ID" value="NZ_PJAI02000019.1"/>
</dbReference>
<feature type="transmembrane region" description="Helical" evidence="1">
    <location>
        <begin position="52"/>
        <end position="74"/>
    </location>
</feature>
<accession>A0ABY3MU55</accession>
<name>A0ABY3MU55_9GAMM</name>
<keyword evidence="1" id="KW-0812">Transmembrane</keyword>
<evidence type="ECO:0000313" key="2">
    <source>
        <dbReference type="EMBL" id="TYK64720.1"/>
    </source>
</evidence>
<evidence type="ECO:0000313" key="3">
    <source>
        <dbReference type="Proteomes" id="UP000815846"/>
    </source>
</evidence>
<feature type="transmembrane region" description="Helical" evidence="1">
    <location>
        <begin position="203"/>
        <end position="233"/>
    </location>
</feature>
<proteinExistence type="predicted"/>
<organism evidence="2 3">
    <name type="scientific">Colwellia echini</name>
    <dbReference type="NCBI Taxonomy" id="1982103"/>
    <lineage>
        <taxon>Bacteria</taxon>
        <taxon>Pseudomonadati</taxon>
        <taxon>Pseudomonadota</taxon>
        <taxon>Gammaproteobacteria</taxon>
        <taxon>Alteromonadales</taxon>
        <taxon>Colwelliaceae</taxon>
        <taxon>Colwellia</taxon>
    </lineage>
</organism>
<feature type="transmembrane region" description="Helical" evidence="1">
    <location>
        <begin position="240"/>
        <end position="261"/>
    </location>
</feature>
<dbReference type="Proteomes" id="UP000815846">
    <property type="component" value="Unassembled WGS sequence"/>
</dbReference>
<feature type="transmembrane region" description="Helical" evidence="1">
    <location>
        <begin position="172"/>
        <end position="191"/>
    </location>
</feature>
<gene>
    <name evidence="2" type="ORF">CWS31_014190</name>
</gene>
<reference evidence="2 3" key="1">
    <citation type="submission" date="2019-08" db="EMBL/GenBank/DDBJ databases">
        <title>Microbe sample from Colwellia echini.</title>
        <authorList>
            <person name="Christiansen L."/>
            <person name="Pathiraja D."/>
            <person name="Schultz-Johansen M."/>
            <person name="Choi I.-G."/>
            <person name="Stougaard P."/>
        </authorList>
    </citation>
    <scope>NUCLEOTIDE SEQUENCE [LARGE SCALE GENOMIC DNA]</scope>
    <source>
        <strain evidence="2 3">A3</strain>
    </source>
</reference>
<feature type="transmembrane region" description="Helical" evidence="1">
    <location>
        <begin position="330"/>
        <end position="354"/>
    </location>
</feature>
<feature type="transmembrane region" description="Helical" evidence="1">
    <location>
        <begin position="80"/>
        <end position="103"/>
    </location>
</feature>
<sequence>MVTLSFILWFSVFSGTYTFGGVSIYPPLLISIFGYLIIGLKPKIKNRLFSSLFVKITLLMTLLLIILVCVSSLVNNSESVVVFVMFRYILKSILIPLGCSFVILHYINNLGLKKFYYSIITMLFLQLSLTTMQITIPEVRHFLLSIIHLEENWLALANIGHFRATGLAGISIYDTSIAYSFFLLLLIGLSNSSSFKDKALCSFGIFSCLMLSAISGRTGLIFSLATLVLLLAISKNRRTYSFLLFMFIGGGIFIALVYFGLDDFLFYTKFMLEPLFMIIFPDTESASLNQLQDEYLFIPWHSNLYIGDGVWAQPSISRTLDYEYSTDSGFILAFLSVGILGLVYSFLILHLYSVTVYLHIKQLSNYFFAYVAYSVFFILLAFSMLKGPIYFSERLFPVVLMVVICNEIRRKKQVVNPYRFV</sequence>
<keyword evidence="3" id="KW-1185">Reference proteome</keyword>
<comment type="caution">
    <text evidence="2">The sequence shown here is derived from an EMBL/GenBank/DDBJ whole genome shotgun (WGS) entry which is preliminary data.</text>
</comment>
<protein>
    <recommendedName>
        <fullName evidence="4">O-antigen polymerase</fullName>
    </recommendedName>
</protein>
<evidence type="ECO:0000256" key="1">
    <source>
        <dbReference type="SAM" id="Phobius"/>
    </source>
</evidence>
<keyword evidence="1" id="KW-0472">Membrane</keyword>
<keyword evidence="1" id="KW-1133">Transmembrane helix</keyword>
<evidence type="ECO:0008006" key="4">
    <source>
        <dbReference type="Google" id="ProtNLM"/>
    </source>
</evidence>
<feature type="transmembrane region" description="Helical" evidence="1">
    <location>
        <begin position="24"/>
        <end position="40"/>
    </location>
</feature>